<evidence type="ECO:0000256" key="22">
    <source>
        <dbReference type="SAM" id="MobiDB-lite"/>
    </source>
</evidence>
<reference evidence="23" key="3">
    <citation type="submission" date="2025-09" db="UniProtKB">
        <authorList>
            <consortium name="Ensembl"/>
        </authorList>
    </citation>
    <scope>IDENTIFICATION</scope>
</reference>
<name>A0AAR2IJH0_PYGNA</name>
<dbReference type="PRINTS" id="PR00806">
    <property type="entry name" value="VINCULIN"/>
</dbReference>
<evidence type="ECO:0000256" key="18">
    <source>
        <dbReference type="ARBA" id="ARBA00023273"/>
    </source>
</evidence>
<dbReference type="GO" id="GO:0051015">
    <property type="term" value="F:actin filament binding"/>
    <property type="evidence" value="ECO:0007669"/>
    <property type="project" value="InterPro"/>
</dbReference>
<dbReference type="InterPro" id="IPR006077">
    <property type="entry name" value="Vinculin/catenin"/>
</dbReference>
<evidence type="ECO:0000256" key="16">
    <source>
        <dbReference type="ARBA" id="ARBA00023203"/>
    </source>
</evidence>
<dbReference type="FunFam" id="1.20.120.230:FF:000013">
    <property type="entry name" value="Vinculin b"/>
    <property type="match status" value="1"/>
</dbReference>
<dbReference type="FunFam" id="1.20.120.230:FF:000010">
    <property type="entry name" value="Vinculin a"/>
    <property type="match status" value="1"/>
</dbReference>
<evidence type="ECO:0000313" key="23">
    <source>
        <dbReference type="Ensembl" id="ENSPNAP00000038119.1"/>
    </source>
</evidence>
<keyword evidence="17" id="KW-0206">Cytoskeleton</keyword>
<dbReference type="Pfam" id="PF01044">
    <property type="entry name" value="Vinculin"/>
    <property type="match status" value="1"/>
</dbReference>
<dbReference type="FunFam" id="1.20.120.810:FF:000001">
    <property type="entry name" value="Vinculin a"/>
    <property type="match status" value="1"/>
</dbReference>
<dbReference type="GeneTree" id="ENSGT01030000234543"/>
<dbReference type="InterPro" id="IPR036723">
    <property type="entry name" value="Alpha-catenin/vinculin-like_sf"/>
</dbReference>
<evidence type="ECO:0000256" key="21">
    <source>
        <dbReference type="ARBA" id="ARBA00033411"/>
    </source>
</evidence>
<reference evidence="23 24" key="1">
    <citation type="submission" date="2020-10" db="EMBL/GenBank/DDBJ databases">
        <title>Pygocentrus nattereri (red-bellied piranha) genome, fPygNat1, primary haplotype.</title>
        <authorList>
            <person name="Myers G."/>
            <person name="Meyer A."/>
            <person name="Karagic N."/>
            <person name="Pippel M."/>
            <person name="Winkler S."/>
            <person name="Tracey A."/>
            <person name="Wood J."/>
            <person name="Formenti G."/>
            <person name="Howe K."/>
            <person name="Fedrigo O."/>
            <person name="Jarvis E.D."/>
        </authorList>
    </citation>
    <scope>NUCLEOTIDE SEQUENCE [LARGE SCALE GENOMIC DNA]</scope>
</reference>
<dbReference type="InterPro" id="IPR000633">
    <property type="entry name" value="Vinculin_CS"/>
</dbReference>
<dbReference type="Gene3D" id="1.20.120.810">
    <property type="entry name" value="Vinculin, Vh2 four-helix bundle"/>
    <property type="match status" value="2"/>
</dbReference>
<evidence type="ECO:0000256" key="2">
    <source>
        <dbReference type="ARBA" id="ARBA00004245"/>
    </source>
</evidence>
<evidence type="ECO:0000256" key="1">
    <source>
        <dbReference type="ARBA" id="ARBA00004188"/>
    </source>
</evidence>
<keyword evidence="9" id="KW-0963">Cytoplasm</keyword>
<protein>
    <recommendedName>
        <fullName evidence="7">Vinculin</fullName>
    </recommendedName>
    <alternativeName>
        <fullName evidence="21">Metavinculin</fullName>
    </alternativeName>
</protein>
<keyword evidence="10" id="KW-0597">Phosphoprotein</keyword>
<dbReference type="Gene3D" id="1.20.120.230">
    <property type="entry name" value="Alpha-catenin/vinculin-like"/>
    <property type="match status" value="3"/>
</dbReference>
<evidence type="ECO:0000256" key="14">
    <source>
        <dbReference type="ARBA" id="ARBA00023136"/>
    </source>
</evidence>
<evidence type="ECO:0000256" key="17">
    <source>
        <dbReference type="ARBA" id="ARBA00023212"/>
    </source>
</evidence>
<keyword evidence="15" id="KW-0564">Palmitate</keyword>
<proteinExistence type="inferred from homology"/>
<dbReference type="SUPFAM" id="SSF47220">
    <property type="entry name" value="alpha-catenin/vinculin-like"/>
    <property type="match status" value="5"/>
</dbReference>
<comment type="function">
    <text evidence="20">Actin filament (F-actin)-binding protein involved in cell-matrix adhesion and cell-cell adhesion. Regulates cell-surface E-cadherin expression and potentiates mechanosensing by the E-cadherin complex. May also play important roles in cell morphology and locomotion.</text>
</comment>
<evidence type="ECO:0000256" key="9">
    <source>
        <dbReference type="ARBA" id="ARBA00022490"/>
    </source>
</evidence>
<dbReference type="PROSITE" id="PS00663">
    <property type="entry name" value="VINCULIN_1"/>
    <property type="match status" value="1"/>
</dbReference>
<keyword evidence="14" id="KW-0472">Membrane</keyword>
<evidence type="ECO:0000256" key="13">
    <source>
        <dbReference type="ARBA" id="ARBA00022949"/>
    </source>
</evidence>
<evidence type="ECO:0000256" key="12">
    <source>
        <dbReference type="ARBA" id="ARBA00022889"/>
    </source>
</evidence>
<dbReference type="GO" id="GO:0005198">
    <property type="term" value="F:structural molecule activity"/>
    <property type="evidence" value="ECO:0007669"/>
    <property type="project" value="InterPro"/>
</dbReference>
<evidence type="ECO:0000256" key="4">
    <source>
        <dbReference type="ARBA" id="ARBA00004278"/>
    </source>
</evidence>
<keyword evidence="24" id="KW-1185">Reference proteome</keyword>
<keyword evidence="12" id="KW-0130">Cell adhesion</keyword>
<dbReference type="GO" id="GO:0005912">
    <property type="term" value="C:adherens junction"/>
    <property type="evidence" value="ECO:0007669"/>
    <property type="project" value="UniProtKB-SubCell"/>
</dbReference>
<dbReference type="AlphaFoldDB" id="A0AAR2IJH0"/>
<dbReference type="InterPro" id="IPR017997">
    <property type="entry name" value="Vinculin"/>
</dbReference>
<evidence type="ECO:0000256" key="11">
    <source>
        <dbReference type="ARBA" id="ARBA00022737"/>
    </source>
</evidence>
<evidence type="ECO:0000256" key="5">
    <source>
        <dbReference type="ARBA" id="ARBA00004536"/>
    </source>
</evidence>
<dbReference type="GO" id="GO:0002102">
    <property type="term" value="C:podosome"/>
    <property type="evidence" value="ECO:0007669"/>
    <property type="project" value="UniProtKB-SubCell"/>
</dbReference>
<keyword evidence="8" id="KW-1003">Cell membrane</keyword>
<evidence type="ECO:0000256" key="7">
    <source>
        <dbReference type="ARBA" id="ARBA00014125"/>
    </source>
</evidence>
<comment type="subcellular location">
    <subcellularLocation>
        <location evidence="5">Cell junction</location>
        <location evidence="5">Adherens junction</location>
    </subcellularLocation>
    <subcellularLocation>
        <location evidence="3">Cell junction</location>
        <location evidence="3">Focal adhesion</location>
    </subcellularLocation>
    <subcellularLocation>
        <location evidence="4">Cell membrane</location>
        <location evidence="4">Sarcolemma</location>
        <topology evidence="4">Peripheral membrane protein</topology>
        <orientation evidence="4">Cytoplasmic side</orientation>
    </subcellularLocation>
    <subcellularLocation>
        <location evidence="1">Cell projection</location>
        <location evidence="1">Podosome</location>
    </subcellularLocation>
    <subcellularLocation>
        <location evidence="2">Cytoplasm</location>
        <location evidence="2">Cytoskeleton</location>
    </subcellularLocation>
</comment>
<evidence type="ECO:0000256" key="10">
    <source>
        <dbReference type="ARBA" id="ARBA00022553"/>
    </source>
</evidence>
<comment type="similarity">
    <text evidence="6">Belongs to the vinculin/alpha-catenin family.</text>
</comment>
<organism evidence="23 24">
    <name type="scientific">Pygocentrus nattereri</name>
    <name type="common">Red-bellied piranha</name>
    <dbReference type="NCBI Taxonomy" id="42514"/>
    <lineage>
        <taxon>Eukaryota</taxon>
        <taxon>Metazoa</taxon>
        <taxon>Chordata</taxon>
        <taxon>Craniata</taxon>
        <taxon>Vertebrata</taxon>
        <taxon>Euteleostomi</taxon>
        <taxon>Actinopterygii</taxon>
        <taxon>Neopterygii</taxon>
        <taxon>Teleostei</taxon>
        <taxon>Ostariophysi</taxon>
        <taxon>Characiformes</taxon>
        <taxon>Characoidei</taxon>
        <taxon>Pygocentrus</taxon>
    </lineage>
</organism>
<sequence>MPVFHTKTIESILEPVAQQISHLVIMHEEGEVDGKAIPDLSAPVAAVQAAVSNLVRVGKETVQTTEDQIMKRDMPPAFIKVENACAKLVEAARMLKTDPYSVPARDYLIDGSRGILSGTSDLLLTFDEAEVRKVIRVCKGILEYLTVAEVVETMEDLITYTKNLGPGMTKMAKMIDERQQELTHQEHRLMLINSMNTVKELLPVLISAIKIFVTTKCAKSQGVEEALKNRNYTFEKMSAEINEIIRVLQLTSWDEDAWANKDTEAMKRALALIESKMNLAKGWLKDPNGLPGAAGEQALRQILDEAGKVGELCAGKERREILGTAKTLGQMTDQVSDVRARYGQGPTPMGMQKAQQVAQGLDILVGKVENAARKLEILTNAKQAIAKRIDAAQSWLADPHGGPEGEENIRALLAEAKRIADLCEDPKERDDILRSIAEIAGLTAKLVELRRHFFLLPVFYFFQIATSQERAKMFFTLSVGDTPEARSLAKQIGTALQNLQARMQEAMTQEVSDVFSDTTTPIKLLAVAATAPLDAPNRVEVFEERASNFENHANRLGATAEKAAAVGTANKSTVEGIQAAVKSSRELTPQVTSAARILLKNPGNQAAYEHFETMKNQWIDNIEKMTGLVDEAIDTKSLLDASEEAIKKDIDKCRVAMANVQPQMLVAGATSIARRANRVLLVAKREVENSEDPKFREMVKAASDELSKTISPMVMDAKAVAGNIQDPGLQKNFLDSGYRILAAVGKVREAFQPQEPDFPPPPPDLDQLHVSVAQAPPKPPLPEGEVPPPRPPPPEEKDEEFPEQKAGEMVSEPMMVAARQLHDEARKWSSKGNDIIAAAKRMALLMAEMSRLVRGGSGNKRALIQCAKDIAKASDEVTRLAKEVAKQCTDKRIRTNLLQVCERIPTISTQLKILSTVKATMLGRTNISEEESEQATEMLVHNAQNLMQSVKETVREAEAASIKIRTDAGFTLRWVRKTPWYQ</sequence>
<dbReference type="PANTHER" id="PTHR46180">
    <property type="entry name" value="VINCULIN"/>
    <property type="match status" value="1"/>
</dbReference>
<accession>A0AAR2IJH0</accession>
<evidence type="ECO:0000256" key="19">
    <source>
        <dbReference type="ARBA" id="ARBA00023288"/>
    </source>
</evidence>
<keyword evidence="18" id="KW-0966">Cell projection</keyword>
<reference evidence="23" key="2">
    <citation type="submission" date="2025-08" db="UniProtKB">
        <authorList>
            <consortium name="Ensembl"/>
        </authorList>
    </citation>
    <scope>IDENTIFICATION</scope>
</reference>
<evidence type="ECO:0000313" key="24">
    <source>
        <dbReference type="Proteomes" id="UP001501920"/>
    </source>
</evidence>
<evidence type="ECO:0000256" key="15">
    <source>
        <dbReference type="ARBA" id="ARBA00023139"/>
    </source>
</evidence>
<feature type="compositionally biased region" description="Pro residues" evidence="22">
    <location>
        <begin position="776"/>
        <end position="792"/>
    </location>
</feature>
<keyword evidence="13" id="KW-0965">Cell junction</keyword>
<keyword evidence="11" id="KW-0677">Repeat</keyword>
<dbReference type="Proteomes" id="UP001501920">
    <property type="component" value="Chromosome 5"/>
</dbReference>
<feature type="region of interest" description="Disordered" evidence="22">
    <location>
        <begin position="773"/>
        <end position="806"/>
    </location>
</feature>
<keyword evidence="16" id="KW-0009">Actin-binding</keyword>
<evidence type="ECO:0000256" key="8">
    <source>
        <dbReference type="ARBA" id="ARBA00022475"/>
    </source>
</evidence>
<dbReference type="GO" id="GO:0005925">
    <property type="term" value="C:focal adhesion"/>
    <property type="evidence" value="ECO:0007669"/>
    <property type="project" value="UniProtKB-SubCell"/>
</dbReference>
<dbReference type="Ensembl" id="ENSPNAT00000046065.1">
    <property type="protein sequence ID" value="ENSPNAP00000038119.1"/>
    <property type="gene ID" value="ENSPNAG00000014585.2"/>
</dbReference>
<keyword evidence="19" id="KW-0449">Lipoprotein</keyword>
<dbReference type="GO" id="GO:0042383">
    <property type="term" value="C:sarcolemma"/>
    <property type="evidence" value="ECO:0007669"/>
    <property type="project" value="UniProtKB-SubCell"/>
</dbReference>
<dbReference type="FunFam" id="1.20.120.230:FF:000041">
    <property type="entry name" value="Vinculin"/>
    <property type="match status" value="1"/>
</dbReference>
<evidence type="ECO:0000256" key="3">
    <source>
        <dbReference type="ARBA" id="ARBA00004246"/>
    </source>
</evidence>
<dbReference type="GO" id="GO:0030016">
    <property type="term" value="C:myofibril"/>
    <property type="evidence" value="ECO:0007669"/>
    <property type="project" value="UniProtKB-ARBA"/>
</dbReference>
<evidence type="ECO:0000256" key="20">
    <source>
        <dbReference type="ARBA" id="ARBA00024757"/>
    </source>
</evidence>
<dbReference type="GO" id="GO:0007155">
    <property type="term" value="P:cell adhesion"/>
    <property type="evidence" value="ECO:0007669"/>
    <property type="project" value="UniProtKB-KW"/>
</dbReference>
<evidence type="ECO:0000256" key="6">
    <source>
        <dbReference type="ARBA" id="ARBA00008376"/>
    </source>
</evidence>